<keyword evidence="2" id="KW-1185">Reference proteome</keyword>
<reference evidence="2" key="1">
    <citation type="submission" date="2019-06" db="EMBL/GenBank/DDBJ databases">
        <title>The complete genome of Emcibacter congregatus ZYLT.</title>
        <authorList>
            <person name="Zhao Z."/>
        </authorList>
    </citation>
    <scope>NUCLEOTIDE SEQUENCE [LARGE SCALE GENOMIC DNA]</scope>
    <source>
        <strain evidence="2">MCCC 1A06723</strain>
    </source>
</reference>
<protein>
    <submittedName>
        <fullName evidence="1">DUF1287 domain-containing protein</fullName>
    </submittedName>
</protein>
<evidence type="ECO:0000313" key="1">
    <source>
        <dbReference type="EMBL" id="TPD57644.1"/>
    </source>
</evidence>
<sequence>MKEKRNGSLRENNEMQVKSLFSLTLSAVAMIAMTGSAHALGAGDELDSSSDPVSYSLQDTPDHIGACSDLIIHAYQAQGIDLDQLVEQDMAQARGDYPDDWGFAATGTGENRVTNLATYFKRHGFALPTGGYEPGDLVTWTVSGSHTHIGIVIADTSADGTPLVVHDAEGGPEVEDVLAKQAVTGHYRFLPE</sequence>
<accession>A0A501PCL2</accession>
<name>A0A501PCL2_9PROT</name>
<dbReference type="OrthoDB" id="114026at2"/>
<dbReference type="InterPro" id="IPR009706">
    <property type="entry name" value="DUF1287"/>
</dbReference>
<dbReference type="Proteomes" id="UP000319148">
    <property type="component" value="Unassembled WGS sequence"/>
</dbReference>
<evidence type="ECO:0000313" key="2">
    <source>
        <dbReference type="Proteomes" id="UP000319148"/>
    </source>
</evidence>
<proteinExistence type="predicted"/>
<dbReference type="EMBL" id="VFIY01000018">
    <property type="protein sequence ID" value="TPD57644.1"/>
    <property type="molecule type" value="Genomic_DNA"/>
</dbReference>
<dbReference type="InterPro" id="IPR038765">
    <property type="entry name" value="Papain-like_cys_pep_sf"/>
</dbReference>
<dbReference type="SUPFAM" id="SSF54001">
    <property type="entry name" value="Cysteine proteinases"/>
    <property type="match status" value="1"/>
</dbReference>
<dbReference type="Gene3D" id="3.90.1720.10">
    <property type="entry name" value="endopeptidase domain like (from Nostoc punctiforme)"/>
    <property type="match status" value="1"/>
</dbReference>
<dbReference type="Pfam" id="PF06940">
    <property type="entry name" value="DUF1287"/>
    <property type="match status" value="1"/>
</dbReference>
<organism evidence="1 2">
    <name type="scientific">Emcibacter nanhaiensis</name>
    <dbReference type="NCBI Taxonomy" id="1505037"/>
    <lineage>
        <taxon>Bacteria</taxon>
        <taxon>Pseudomonadati</taxon>
        <taxon>Pseudomonadota</taxon>
        <taxon>Alphaproteobacteria</taxon>
        <taxon>Emcibacterales</taxon>
        <taxon>Emcibacteraceae</taxon>
        <taxon>Emcibacter</taxon>
    </lineage>
</organism>
<comment type="caution">
    <text evidence="1">The sequence shown here is derived from an EMBL/GenBank/DDBJ whole genome shotgun (WGS) entry which is preliminary data.</text>
</comment>
<dbReference type="AlphaFoldDB" id="A0A501PCL2"/>
<gene>
    <name evidence="1" type="ORF">FIV46_16180</name>
</gene>